<dbReference type="Pfam" id="PF12697">
    <property type="entry name" value="Abhydrolase_6"/>
    <property type="match status" value="1"/>
</dbReference>
<sequence length="261" mass="28994">MENNEKPGVVLVHGAWHTPAHYSNVKEVLESQGYQVEAPQSPSSSTVAVESPLAKDVDMILKSIEKIASTGKNVVIVMHSYGGVCGSEAVAEFMEKHKAHADNQYGTIIHLLYICAIILPKGRHLMEDENTAHVLYIDENGLAHNLEPYHRFYNTTPLDQAYKAMQLLKGQAIESFATKTQWRGWADYDIPVTYLAAKQDRALVYDPDLLKFSTRLKEAGVRDLATPVLDCDHTPWISAASDFMAILESVLKKSVPSSVAW</sequence>
<name>A0A139HB51_9PEZI</name>
<dbReference type="AlphaFoldDB" id="A0A139HB51"/>
<feature type="domain" description="AB hydrolase-1" evidence="1">
    <location>
        <begin position="9"/>
        <end position="241"/>
    </location>
</feature>
<dbReference type="STRING" id="321146.A0A139HB51"/>
<evidence type="ECO:0000313" key="3">
    <source>
        <dbReference type="Proteomes" id="UP000070133"/>
    </source>
</evidence>
<dbReference type="SUPFAM" id="SSF53474">
    <property type="entry name" value="alpha/beta-Hydrolases"/>
    <property type="match status" value="1"/>
</dbReference>
<accession>A0A139HB51</accession>
<comment type="caution">
    <text evidence="2">The sequence shown here is derived from an EMBL/GenBank/DDBJ whole genome shotgun (WGS) entry which is preliminary data.</text>
</comment>
<dbReference type="InterPro" id="IPR000073">
    <property type="entry name" value="AB_hydrolase_1"/>
</dbReference>
<protein>
    <recommendedName>
        <fullName evidence="1">AB hydrolase-1 domain-containing protein</fullName>
    </recommendedName>
</protein>
<dbReference type="EMBL" id="LFZN01000088">
    <property type="protein sequence ID" value="KXS99665.1"/>
    <property type="molecule type" value="Genomic_DNA"/>
</dbReference>
<organism evidence="2 3">
    <name type="scientific">Pseudocercospora eumusae</name>
    <dbReference type="NCBI Taxonomy" id="321146"/>
    <lineage>
        <taxon>Eukaryota</taxon>
        <taxon>Fungi</taxon>
        <taxon>Dikarya</taxon>
        <taxon>Ascomycota</taxon>
        <taxon>Pezizomycotina</taxon>
        <taxon>Dothideomycetes</taxon>
        <taxon>Dothideomycetidae</taxon>
        <taxon>Mycosphaerellales</taxon>
        <taxon>Mycosphaerellaceae</taxon>
        <taxon>Pseudocercospora</taxon>
    </lineage>
</organism>
<dbReference type="InterPro" id="IPR052897">
    <property type="entry name" value="Sec-Metab_Biosynth_Hydrolase"/>
</dbReference>
<evidence type="ECO:0000259" key="1">
    <source>
        <dbReference type="Pfam" id="PF12697"/>
    </source>
</evidence>
<keyword evidence="3" id="KW-1185">Reference proteome</keyword>
<dbReference type="Proteomes" id="UP000070133">
    <property type="component" value="Unassembled WGS sequence"/>
</dbReference>
<dbReference type="InterPro" id="IPR029058">
    <property type="entry name" value="AB_hydrolase_fold"/>
</dbReference>
<gene>
    <name evidence="2" type="ORF">AC578_9885</name>
</gene>
<dbReference type="Gene3D" id="3.40.50.1820">
    <property type="entry name" value="alpha/beta hydrolase"/>
    <property type="match status" value="1"/>
</dbReference>
<dbReference type="PANTHER" id="PTHR37017">
    <property type="entry name" value="AB HYDROLASE-1 DOMAIN-CONTAINING PROTEIN-RELATED"/>
    <property type="match status" value="1"/>
</dbReference>
<dbReference type="PANTHER" id="PTHR37017:SF11">
    <property type="entry name" value="ESTERASE_LIPASE_THIOESTERASE DOMAIN-CONTAINING PROTEIN"/>
    <property type="match status" value="1"/>
</dbReference>
<reference evidence="2 3" key="1">
    <citation type="submission" date="2015-07" db="EMBL/GenBank/DDBJ databases">
        <title>Comparative genomics of the Sigatoka disease complex on banana suggests a link between parallel evolutionary changes in Pseudocercospora fijiensis and Pseudocercospora eumusae and increased virulence on the banana host.</title>
        <authorList>
            <person name="Chang T.-C."/>
            <person name="Salvucci A."/>
            <person name="Crous P.W."/>
            <person name="Stergiopoulos I."/>
        </authorList>
    </citation>
    <scope>NUCLEOTIDE SEQUENCE [LARGE SCALE GENOMIC DNA]</scope>
    <source>
        <strain evidence="2 3">CBS 114824</strain>
    </source>
</reference>
<dbReference type="OrthoDB" id="408373at2759"/>
<evidence type="ECO:0000313" key="2">
    <source>
        <dbReference type="EMBL" id="KXS99665.1"/>
    </source>
</evidence>
<proteinExistence type="predicted"/>